<organism evidence="1 2">
    <name type="scientific">Macrosiphum euphorbiae</name>
    <name type="common">potato aphid</name>
    <dbReference type="NCBI Taxonomy" id="13131"/>
    <lineage>
        <taxon>Eukaryota</taxon>
        <taxon>Metazoa</taxon>
        <taxon>Ecdysozoa</taxon>
        <taxon>Arthropoda</taxon>
        <taxon>Hexapoda</taxon>
        <taxon>Insecta</taxon>
        <taxon>Pterygota</taxon>
        <taxon>Neoptera</taxon>
        <taxon>Paraneoptera</taxon>
        <taxon>Hemiptera</taxon>
        <taxon>Sternorrhyncha</taxon>
        <taxon>Aphidomorpha</taxon>
        <taxon>Aphidoidea</taxon>
        <taxon>Aphididae</taxon>
        <taxon>Macrosiphini</taxon>
        <taxon>Macrosiphum</taxon>
    </lineage>
</organism>
<name>A0AAV0XJT2_9HEMI</name>
<gene>
    <name evidence="1" type="ORF">MEUPH1_LOCUS22885</name>
</gene>
<sequence length="103" mass="12009">MKCVSITSLNKIQFNLYLNKTSANTREIKGNITNLIPVDDSLTMEFNVAIKDSIGHWWLEGECFYIKDNKSLLITKDNNLTKDTMVARLPIFDHSTERRRRFL</sequence>
<comment type="caution">
    <text evidence="1">The sequence shown here is derived from an EMBL/GenBank/DDBJ whole genome shotgun (WGS) entry which is preliminary data.</text>
</comment>
<dbReference type="EMBL" id="CARXXK010000005">
    <property type="protein sequence ID" value="CAI6368543.1"/>
    <property type="molecule type" value="Genomic_DNA"/>
</dbReference>
<reference evidence="1 2" key="1">
    <citation type="submission" date="2023-01" db="EMBL/GenBank/DDBJ databases">
        <authorList>
            <person name="Whitehead M."/>
        </authorList>
    </citation>
    <scope>NUCLEOTIDE SEQUENCE [LARGE SCALE GENOMIC DNA]</scope>
</reference>
<dbReference type="AlphaFoldDB" id="A0AAV0XJT2"/>
<keyword evidence="2" id="KW-1185">Reference proteome</keyword>
<accession>A0AAV0XJT2</accession>
<protein>
    <submittedName>
        <fullName evidence="1">Uncharacterized protein</fullName>
    </submittedName>
</protein>
<evidence type="ECO:0000313" key="1">
    <source>
        <dbReference type="EMBL" id="CAI6368543.1"/>
    </source>
</evidence>
<proteinExistence type="predicted"/>
<evidence type="ECO:0000313" key="2">
    <source>
        <dbReference type="Proteomes" id="UP001160148"/>
    </source>
</evidence>
<dbReference type="Proteomes" id="UP001160148">
    <property type="component" value="Unassembled WGS sequence"/>
</dbReference>